<dbReference type="InterPro" id="IPR017541">
    <property type="entry name" value="Exosort-XrtG"/>
</dbReference>
<evidence type="ECO:0000313" key="9">
    <source>
        <dbReference type="EMBL" id="MFC6314792.1"/>
    </source>
</evidence>
<dbReference type="InterPro" id="IPR019127">
    <property type="entry name" value="Exosortase"/>
</dbReference>
<evidence type="ECO:0000256" key="6">
    <source>
        <dbReference type="ARBA" id="ARBA00022989"/>
    </source>
</evidence>
<dbReference type="Proteomes" id="UP001596310">
    <property type="component" value="Unassembled WGS sequence"/>
</dbReference>
<evidence type="ECO:0000256" key="3">
    <source>
        <dbReference type="ARBA" id="ARBA00022670"/>
    </source>
</evidence>
<feature type="transmembrane region" description="Helical" evidence="8">
    <location>
        <begin position="97"/>
        <end position="115"/>
    </location>
</feature>
<dbReference type="NCBIfam" id="TIGR04178">
    <property type="entry name" value="exo_archaeo"/>
    <property type="match status" value="1"/>
</dbReference>
<protein>
    <submittedName>
        <fullName evidence="9">Exosortase family protein XrtG</fullName>
    </submittedName>
</protein>
<gene>
    <name evidence="9" type="primary">xrtG</name>
    <name evidence="9" type="ORF">ACFQHW_04320</name>
</gene>
<dbReference type="EMBL" id="JBHSSM010000014">
    <property type="protein sequence ID" value="MFC6314792.1"/>
    <property type="molecule type" value="Genomic_DNA"/>
</dbReference>
<keyword evidence="3" id="KW-0645">Protease</keyword>
<keyword evidence="5" id="KW-0378">Hydrolase</keyword>
<feature type="transmembrane region" description="Helical" evidence="8">
    <location>
        <begin position="63"/>
        <end position="85"/>
    </location>
</feature>
<keyword evidence="6 8" id="KW-1133">Transmembrane helix</keyword>
<feature type="transmembrane region" description="Helical" evidence="8">
    <location>
        <begin position="122"/>
        <end position="149"/>
    </location>
</feature>
<evidence type="ECO:0000256" key="1">
    <source>
        <dbReference type="ARBA" id="ARBA00004651"/>
    </source>
</evidence>
<dbReference type="NCBIfam" id="TIGR03110">
    <property type="entry name" value="exosort_Gpos"/>
    <property type="match status" value="1"/>
</dbReference>
<comment type="subcellular location">
    <subcellularLocation>
        <location evidence="1">Cell membrane</location>
        <topology evidence="1">Multi-pass membrane protein</topology>
    </subcellularLocation>
</comment>
<keyword evidence="4 8" id="KW-0812">Transmembrane</keyword>
<reference evidence="10" key="1">
    <citation type="journal article" date="2019" name="Int. J. Syst. Evol. Microbiol.">
        <title>The Global Catalogue of Microorganisms (GCM) 10K type strain sequencing project: providing services to taxonomists for standard genome sequencing and annotation.</title>
        <authorList>
            <consortium name="The Broad Institute Genomics Platform"/>
            <consortium name="The Broad Institute Genome Sequencing Center for Infectious Disease"/>
            <person name="Wu L."/>
            <person name="Ma J."/>
        </authorList>
    </citation>
    <scope>NUCLEOTIDE SEQUENCE [LARGE SCALE GENOMIC DNA]</scope>
    <source>
        <strain evidence="10">CCM 8897</strain>
    </source>
</reference>
<accession>A0ABW1ULG8</accession>
<dbReference type="RefSeq" id="WP_125602172.1">
    <property type="nucleotide sequence ID" value="NZ_JBHSSM010000014.1"/>
</dbReference>
<evidence type="ECO:0000256" key="7">
    <source>
        <dbReference type="ARBA" id="ARBA00023136"/>
    </source>
</evidence>
<proteinExistence type="predicted"/>
<evidence type="ECO:0000256" key="5">
    <source>
        <dbReference type="ARBA" id="ARBA00022801"/>
    </source>
</evidence>
<dbReference type="Pfam" id="PF09721">
    <property type="entry name" value="Exosortase_EpsH"/>
    <property type="match status" value="1"/>
</dbReference>
<evidence type="ECO:0000256" key="8">
    <source>
        <dbReference type="SAM" id="Phobius"/>
    </source>
</evidence>
<evidence type="ECO:0000313" key="10">
    <source>
        <dbReference type="Proteomes" id="UP001596310"/>
    </source>
</evidence>
<evidence type="ECO:0000256" key="4">
    <source>
        <dbReference type="ARBA" id="ARBA00022692"/>
    </source>
</evidence>
<comment type="caution">
    <text evidence="9">The sequence shown here is derived from an EMBL/GenBank/DDBJ whole genome shotgun (WGS) entry which is preliminary data.</text>
</comment>
<keyword evidence="2" id="KW-1003">Cell membrane</keyword>
<feature type="transmembrane region" description="Helical" evidence="8">
    <location>
        <begin position="31"/>
        <end position="51"/>
    </location>
</feature>
<evidence type="ECO:0000256" key="2">
    <source>
        <dbReference type="ARBA" id="ARBA00022475"/>
    </source>
</evidence>
<feature type="transmembrane region" description="Helical" evidence="8">
    <location>
        <begin position="155"/>
        <end position="175"/>
    </location>
</feature>
<keyword evidence="10" id="KW-1185">Reference proteome</keyword>
<name>A0ABW1ULG8_9LACO</name>
<sequence>MNPLLIGGILVFLYLLSLMRRAQLPAFSFILGSIGLFFILIAFSDPYWIWLFTHAVVKAVQGFGALTGLCGVMSQYGIVHIITAQGSVLMSVDYECSGIIETMAFIALLTFFPAYRPAERLFYGAIGVLWIYLANVLRLCLVVVVVHFFGASSFYLAHTILGRLLFYALVIILYYNVFTYSQMARGLYYRIRPDKEDESK</sequence>
<keyword evidence="7 8" id="KW-0472">Membrane</keyword>
<dbReference type="InterPro" id="IPR026392">
    <property type="entry name" value="Exo/Archaeosortase_dom"/>
</dbReference>
<organism evidence="9 10">
    <name type="scientific">Lapidilactobacillus achengensis</name>
    <dbReference type="NCBI Taxonomy" id="2486000"/>
    <lineage>
        <taxon>Bacteria</taxon>
        <taxon>Bacillati</taxon>
        <taxon>Bacillota</taxon>
        <taxon>Bacilli</taxon>
        <taxon>Lactobacillales</taxon>
        <taxon>Lactobacillaceae</taxon>
        <taxon>Lapidilactobacillus</taxon>
    </lineage>
</organism>